<keyword evidence="5 9" id="KW-0732">Signal</keyword>
<sequence length="715" mass="80274">MKSTQLTVYSLALSLGLLSIPSAAQESATSPAIKNVQDDNSSDKARNPGPAKPDYEEVIVEGRNLKVDITKQDVETEQLFNSAGAAFDPLQAVYSLPGVTFSSGFQAEPAIRGSAPVDNAYYIDFIPARYIFHLFGNSIFNKNLVHRFDLYPAAFPSRYTNATGGVIDVTLREPANVPFTTTITASFLLAGLLFESAITEDQAFYASYRRSLIEYIASKDLLSDDDNGIKADELPSSDDYQAKYRWDINDEHRINFVASGARDSIAATFNQNSNLVIRDPDFAGAARIRQGYDSQGIVWDWINSGQTQMVKTLFSHLTEMDNASFGTGQFNRVTSDRYRLQTNWEQALGENHWFTLGGYAENVQNAISINAKIPVCDDFDPDCDTVDAPLTTIKTNLDFYSVNLYAEDGWSVIEPVILRFGVNVNHDTYTGRTQFEPRGGLTWFIDDAWTYSFSAGQYSQLPLLEELVSEIGNPDLDYIKSNHFVTGIENQLDDGWSWKTEIYYKTISDLVIAVVDPDDPLFDKRYINQGSGDAWGAEVFVNKQLTDNWYGWIALSYSRTSRRNDRTGQSITFDYDKPLILNIVGNYIPAENWMIGFKWSAQSGALYTPIVDLRDSTSDPDVKVPIYGQFNSYRQPLYHRLDIRAEYKKPTSSGYWSLYLDLLNAYNQKNVDGYSYAPNGQDTDSKNPPGFASNVPVRTRYSIGLLPSIGFEIQF</sequence>
<keyword evidence="7" id="KW-0998">Cell outer membrane</keyword>
<organism evidence="10 11">
    <name type="scientific">BD1-7 clade bacterium</name>
    <dbReference type="NCBI Taxonomy" id="2029982"/>
    <lineage>
        <taxon>Bacteria</taxon>
        <taxon>Pseudomonadati</taxon>
        <taxon>Pseudomonadota</taxon>
        <taxon>Gammaproteobacteria</taxon>
        <taxon>Cellvibrionales</taxon>
        <taxon>Spongiibacteraceae</taxon>
        <taxon>BD1-7 clade</taxon>
    </lineage>
</organism>
<dbReference type="SUPFAM" id="SSF56935">
    <property type="entry name" value="Porins"/>
    <property type="match status" value="1"/>
</dbReference>
<evidence type="ECO:0000256" key="1">
    <source>
        <dbReference type="ARBA" id="ARBA00004571"/>
    </source>
</evidence>
<dbReference type="EMBL" id="CACSII010000019">
    <property type="protein sequence ID" value="CAA0117024.1"/>
    <property type="molecule type" value="Genomic_DNA"/>
</dbReference>
<protein>
    <recommendedName>
        <fullName evidence="12">TonB-dependent receptor-like beta-barrel domain-containing protein</fullName>
    </recommendedName>
</protein>
<dbReference type="Proteomes" id="UP000434580">
    <property type="component" value="Unassembled WGS sequence"/>
</dbReference>
<evidence type="ECO:0000256" key="9">
    <source>
        <dbReference type="SAM" id="SignalP"/>
    </source>
</evidence>
<comment type="subcellular location">
    <subcellularLocation>
        <location evidence="1">Cell outer membrane</location>
        <topology evidence="1">Multi-pass membrane protein</topology>
    </subcellularLocation>
</comment>
<accession>A0A5S9QEY6</accession>
<keyword evidence="6" id="KW-0472">Membrane</keyword>
<evidence type="ECO:0000256" key="4">
    <source>
        <dbReference type="ARBA" id="ARBA00022692"/>
    </source>
</evidence>
<name>A0A5S9QEY6_9GAMM</name>
<dbReference type="OrthoDB" id="9145970at2"/>
<feature type="signal peptide" evidence="9">
    <location>
        <begin position="1"/>
        <end position="24"/>
    </location>
</feature>
<dbReference type="GO" id="GO:0044718">
    <property type="term" value="P:siderophore transmembrane transport"/>
    <property type="evidence" value="ECO:0007669"/>
    <property type="project" value="TreeGrafter"/>
</dbReference>
<feature type="chain" id="PRO_5030138132" description="TonB-dependent receptor-like beta-barrel domain-containing protein" evidence="9">
    <location>
        <begin position="25"/>
        <end position="715"/>
    </location>
</feature>
<dbReference type="AlphaFoldDB" id="A0A5S9QEY6"/>
<evidence type="ECO:0000256" key="8">
    <source>
        <dbReference type="SAM" id="MobiDB-lite"/>
    </source>
</evidence>
<keyword evidence="3" id="KW-1134">Transmembrane beta strand</keyword>
<evidence type="ECO:0000313" key="11">
    <source>
        <dbReference type="Proteomes" id="UP000434580"/>
    </source>
</evidence>
<dbReference type="GO" id="GO:0009279">
    <property type="term" value="C:cell outer membrane"/>
    <property type="evidence" value="ECO:0007669"/>
    <property type="project" value="UniProtKB-SubCell"/>
</dbReference>
<dbReference type="InterPro" id="IPR039426">
    <property type="entry name" value="TonB-dep_rcpt-like"/>
</dbReference>
<evidence type="ECO:0000256" key="6">
    <source>
        <dbReference type="ARBA" id="ARBA00023136"/>
    </source>
</evidence>
<dbReference type="GO" id="GO:0015344">
    <property type="term" value="F:siderophore uptake transmembrane transporter activity"/>
    <property type="evidence" value="ECO:0007669"/>
    <property type="project" value="TreeGrafter"/>
</dbReference>
<evidence type="ECO:0000256" key="5">
    <source>
        <dbReference type="ARBA" id="ARBA00022729"/>
    </source>
</evidence>
<keyword evidence="4" id="KW-0812">Transmembrane</keyword>
<evidence type="ECO:0000256" key="3">
    <source>
        <dbReference type="ARBA" id="ARBA00022452"/>
    </source>
</evidence>
<dbReference type="PANTHER" id="PTHR30069:SF29">
    <property type="entry name" value="HEMOGLOBIN AND HEMOGLOBIN-HAPTOGLOBIN-BINDING PROTEIN 1-RELATED"/>
    <property type="match status" value="1"/>
</dbReference>
<evidence type="ECO:0000256" key="2">
    <source>
        <dbReference type="ARBA" id="ARBA00022448"/>
    </source>
</evidence>
<dbReference type="PANTHER" id="PTHR30069">
    <property type="entry name" value="TONB-DEPENDENT OUTER MEMBRANE RECEPTOR"/>
    <property type="match status" value="1"/>
</dbReference>
<evidence type="ECO:0000313" key="10">
    <source>
        <dbReference type="EMBL" id="CAA0117024.1"/>
    </source>
</evidence>
<evidence type="ECO:0008006" key="12">
    <source>
        <dbReference type="Google" id="ProtNLM"/>
    </source>
</evidence>
<keyword evidence="2" id="KW-0813">Transport</keyword>
<gene>
    <name evidence="10" type="ORF">DPBNPPHM_02165</name>
</gene>
<dbReference type="InterPro" id="IPR036942">
    <property type="entry name" value="Beta-barrel_TonB_sf"/>
</dbReference>
<reference evidence="10 11" key="1">
    <citation type="submission" date="2019-11" db="EMBL/GenBank/DDBJ databases">
        <authorList>
            <person name="Holert J."/>
        </authorList>
    </citation>
    <scope>NUCLEOTIDE SEQUENCE [LARGE SCALE GENOMIC DNA]</scope>
    <source>
        <strain evidence="10">BC5_2</strain>
    </source>
</reference>
<proteinExistence type="predicted"/>
<feature type="region of interest" description="Disordered" evidence="8">
    <location>
        <begin position="28"/>
        <end position="54"/>
    </location>
</feature>
<evidence type="ECO:0000256" key="7">
    <source>
        <dbReference type="ARBA" id="ARBA00023237"/>
    </source>
</evidence>
<dbReference type="Gene3D" id="2.40.170.20">
    <property type="entry name" value="TonB-dependent receptor, beta-barrel domain"/>
    <property type="match status" value="1"/>
</dbReference>